<reference evidence="2 3" key="1">
    <citation type="submission" date="2016-03" db="EMBL/GenBank/DDBJ databases">
        <title>Choanephora cucurbitarum.</title>
        <authorList>
            <person name="Min B."/>
            <person name="Park H."/>
            <person name="Park J.-H."/>
            <person name="Shin H.-D."/>
            <person name="Choi I.-G."/>
        </authorList>
    </citation>
    <scope>NUCLEOTIDE SEQUENCE [LARGE SCALE GENOMIC DNA]</scope>
    <source>
        <strain evidence="2 3">KUS-F28377</strain>
    </source>
</reference>
<gene>
    <name evidence="2" type="ORF">A0J61_02347</name>
</gene>
<name>A0A1C7NKF6_9FUNG</name>
<dbReference type="OrthoDB" id="10548993at2759"/>
<accession>A0A1C7NKF6</accession>
<protein>
    <recommendedName>
        <fullName evidence="1">F-box domain-containing protein</fullName>
    </recommendedName>
</protein>
<dbReference type="PROSITE" id="PS50181">
    <property type="entry name" value="FBOX"/>
    <property type="match status" value="1"/>
</dbReference>
<dbReference type="SUPFAM" id="SSF81383">
    <property type="entry name" value="F-box domain"/>
    <property type="match status" value="1"/>
</dbReference>
<evidence type="ECO:0000313" key="2">
    <source>
        <dbReference type="EMBL" id="OBZ89607.1"/>
    </source>
</evidence>
<evidence type="ECO:0000313" key="3">
    <source>
        <dbReference type="Proteomes" id="UP000093000"/>
    </source>
</evidence>
<dbReference type="InParanoid" id="A0A1C7NKF6"/>
<dbReference type="InterPro" id="IPR036047">
    <property type="entry name" value="F-box-like_dom_sf"/>
</dbReference>
<dbReference type="Proteomes" id="UP000093000">
    <property type="component" value="Unassembled WGS sequence"/>
</dbReference>
<comment type="caution">
    <text evidence="2">The sequence shown here is derived from an EMBL/GenBank/DDBJ whole genome shotgun (WGS) entry which is preliminary data.</text>
</comment>
<organism evidence="2 3">
    <name type="scientific">Choanephora cucurbitarum</name>
    <dbReference type="NCBI Taxonomy" id="101091"/>
    <lineage>
        <taxon>Eukaryota</taxon>
        <taxon>Fungi</taxon>
        <taxon>Fungi incertae sedis</taxon>
        <taxon>Mucoromycota</taxon>
        <taxon>Mucoromycotina</taxon>
        <taxon>Mucoromycetes</taxon>
        <taxon>Mucorales</taxon>
        <taxon>Mucorineae</taxon>
        <taxon>Choanephoraceae</taxon>
        <taxon>Choanephoroideae</taxon>
        <taxon>Choanephora</taxon>
    </lineage>
</organism>
<sequence>MANLILLPVELQLNIFLRLEINDLIKCQCVHRSWVVLAQTIMYEHVDLTSNKDVYYFIATISTSPSMPGQHVRKLNMKYSFAEAIERYKGGFGDHALWYAERLIERIAVFTPNLETLTTPIMSSQLWRTIRAVRTKEQWKFLKQLSWPEKNEGTEDYIQLIISLKDTIKDISIFPVIEQQNSPIHTDVLAVLDQKLQLKMYYEMLSHLSQFIHLKSVHIKVNQKIWLHQLDNCISAFPTNARSLSVNFTFSELPAEVLQNSSIVVNQTLSELSFAVKSQSENDFAYIMDKFTNLEDLHFCYSAPYSSFQPSLAFDVTTYRRLAYYLKTLKSFSIQNLSVANLNHFIDILHDTITEGEMNINTVLTKTLHGFICYNASFQYNRGKPSKFVIKTLIKHDDSNGAAMVNLPYLYERLNTLILIDEGTSLRQWSLYAPSVENAYQLDDILGSCTELKTLCLNNIKVAMPMLPTYNYSIKCVKVLNYSFDPLPLERLLAQLLNLKTLVLSELCVDAIENESSEFKINLQDKKLDKLVFCFSSTKHHSIKITTSAETLNFKRSKFLRQISKLDRPDTHIIVDHVTKISVESDFDDTLDVTL</sequence>
<keyword evidence="3" id="KW-1185">Reference proteome</keyword>
<dbReference type="InterPro" id="IPR001810">
    <property type="entry name" value="F-box_dom"/>
</dbReference>
<dbReference type="AlphaFoldDB" id="A0A1C7NKF6"/>
<feature type="domain" description="F-box" evidence="1">
    <location>
        <begin position="1"/>
        <end position="46"/>
    </location>
</feature>
<evidence type="ECO:0000259" key="1">
    <source>
        <dbReference type="PROSITE" id="PS50181"/>
    </source>
</evidence>
<proteinExistence type="predicted"/>
<dbReference type="EMBL" id="LUGH01000087">
    <property type="protein sequence ID" value="OBZ89607.1"/>
    <property type="molecule type" value="Genomic_DNA"/>
</dbReference>
<dbReference type="Pfam" id="PF12937">
    <property type="entry name" value="F-box-like"/>
    <property type="match status" value="1"/>
</dbReference>